<organism evidence="1 2">
    <name type="scientific">Mucuna pruriens</name>
    <name type="common">Velvet bean</name>
    <name type="synonym">Dolichos pruriens</name>
    <dbReference type="NCBI Taxonomy" id="157652"/>
    <lineage>
        <taxon>Eukaryota</taxon>
        <taxon>Viridiplantae</taxon>
        <taxon>Streptophyta</taxon>
        <taxon>Embryophyta</taxon>
        <taxon>Tracheophyta</taxon>
        <taxon>Spermatophyta</taxon>
        <taxon>Magnoliopsida</taxon>
        <taxon>eudicotyledons</taxon>
        <taxon>Gunneridae</taxon>
        <taxon>Pentapetalae</taxon>
        <taxon>rosids</taxon>
        <taxon>fabids</taxon>
        <taxon>Fabales</taxon>
        <taxon>Fabaceae</taxon>
        <taxon>Papilionoideae</taxon>
        <taxon>50 kb inversion clade</taxon>
        <taxon>NPAAA clade</taxon>
        <taxon>indigoferoid/millettioid clade</taxon>
        <taxon>Phaseoleae</taxon>
        <taxon>Mucuna</taxon>
    </lineage>
</organism>
<dbReference type="OrthoDB" id="999762at2759"/>
<dbReference type="EMBL" id="QJKJ01006259">
    <property type="protein sequence ID" value="RDX87328.1"/>
    <property type="molecule type" value="Genomic_DNA"/>
</dbReference>
<keyword evidence="2" id="KW-1185">Reference proteome</keyword>
<dbReference type="AlphaFoldDB" id="A0A371G9V2"/>
<dbReference type="Proteomes" id="UP000257109">
    <property type="component" value="Unassembled WGS sequence"/>
</dbReference>
<gene>
    <name evidence="1" type="ORF">CR513_31211</name>
</gene>
<protein>
    <submittedName>
        <fullName evidence="1">Uncharacterized protein</fullName>
    </submittedName>
</protein>
<evidence type="ECO:0000313" key="2">
    <source>
        <dbReference type="Proteomes" id="UP000257109"/>
    </source>
</evidence>
<proteinExistence type="predicted"/>
<evidence type="ECO:0000313" key="1">
    <source>
        <dbReference type="EMBL" id="RDX87328.1"/>
    </source>
</evidence>
<feature type="non-terminal residue" evidence="1">
    <location>
        <position position="1"/>
    </location>
</feature>
<name>A0A371G9V2_MUCPR</name>
<comment type="caution">
    <text evidence="1">The sequence shown here is derived from an EMBL/GenBank/DDBJ whole genome shotgun (WGS) entry which is preliminary data.</text>
</comment>
<accession>A0A371G9V2</accession>
<reference evidence="1" key="1">
    <citation type="submission" date="2018-05" db="EMBL/GenBank/DDBJ databases">
        <title>Draft genome of Mucuna pruriens seed.</title>
        <authorList>
            <person name="Nnadi N.E."/>
            <person name="Vos R."/>
            <person name="Hasami M.H."/>
            <person name="Devisetty U.K."/>
            <person name="Aguiy J.C."/>
        </authorList>
    </citation>
    <scope>NUCLEOTIDE SEQUENCE [LARGE SCALE GENOMIC DNA]</scope>
    <source>
        <strain evidence="1">JCA_2017</strain>
    </source>
</reference>
<sequence length="193" mass="20877">MDCSMIDVASGGALMDKTPVAARPLVSNMASNTQQFGTRGTPNRHETESDNAEIVGAIGGNQYGQQSYQTRQFDGQQFGRPSSSQGKYVVTRFGSQLLSIVGIEISSANIPTTATINADTEQLSIHRGMDEFQQNMNAKMHDLKMQNDQLANSVSQIQSTEYGNLPSQIIPNPKGRNVSAVTLRSGKELQVVP</sequence>